<organism evidence="2 3">
    <name type="scientific">Batrachochytrium salamandrivorans</name>
    <dbReference type="NCBI Taxonomy" id="1357716"/>
    <lineage>
        <taxon>Eukaryota</taxon>
        <taxon>Fungi</taxon>
        <taxon>Fungi incertae sedis</taxon>
        <taxon>Chytridiomycota</taxon>
        <taxon>Chytridiomycota incertae sedis</taxon>
        <taxon>Chytridiomycetes</taxon>
        <taxon>Rhizophydiales</taxon>
        <taxon>Rhizophydiales incertae sedis</taxon>
        <taxon>Batrachochytrium</taxon>
    </lineage>
</organism>
<keyword evidence="3" id="KW-1185">Reference proteome</keyword>
<evidence type="ECO:0000256" key="1">
    <source>
        <dbReference type="SAM" id="MobiDB-lite"/>
    </source>
</evidence>
<dbReference type="EMBL" id="JAFCIX010000484">
    <property type="protein sequence ID" value="KAH6588938.1"/>
    <property type="molecule type" value="Genomic_DNA"/>
</dbReference>
<accession>A0ABQ8EYN3</accession>
<reference evidence="2 3" key="1">
    <citation type="submission" date="2021-02" db="EMBL/GenBank/DDBJ databases">
        <title>Variation within the Batrachochytrium salamandrivorans European outbreak.</title>
        <authorList>
            <person name="Kelly M."/>
            <person name="Pasmans F."/>
            <person name="Shea T.P."/>
            <person name="Munoz J.F."/>
            <person name="Carranza S."/>
            <person name="Cuomo C.A."/>
            <person name="Martel A."/>
        </authorList>
    </citation>
    <scope>NUCLEOTIDE SEQUENCE [LARGE SCALE GENOMIC DNA]</scope>
    <source>
        <strain evidence="2 3">AMFP18/2</strain>
    </source>
</reference>
<comment type="caution">
    <text evidence="2">The sequence shown here is derived from an EMBL/GenBank/DDBJ whole genome shotgun (WGS) entry which is preliminary data.</text>
</comment>
<feature type="compositionally biased region" description="Low complexity" evidence="1">
    <location>
        <begin position="1"/>
        <end position="25"/>
    </location>
</feature>
<protein>
    <submittedName>
        <fullName evidence="2">Uncharacterized protein</fullName>
    </submittedName>
</protein>
<evidence type="ECO:0000313" key="2">
    <source>
        <dbReference type="EMBL" id="KAH6588938.1"/>
    </source>
</evidence>
<gene>
    <name evidence="2" type="ORF">BASA50_010359</name>
</gene>
<sequence length="100" mass="10668">MNSLNTSSTAITTTATATTTTTTTAVHFSRRANTNQSAGKVPSNIIGESKQPRIPPKAPIKKAKTNAKAPITTESTVKPVHFSRRAPTKRTAKPKEVNIL</sequence>
<name>A0ABQ8EYN3_9FUNG</name>
<feature type="region of interest" description="Disordered" evidence="1">
    <location>
        <begin position="1"/>
        <end position="100"/>
    </location>
</feature>
<evidence type="ECO:0000313" key="3">
    <source>
        <dbReference type="Proteomes" id="UP001648503"/>
    </source>
</evidence>
<dbReference type="Proteomes" id="UP001648503">
    <property type="component" value="Unassembled WGS sequence"/>
</dbReference>
<proteinExistence type="predicted"/>
<feature type="compositionally biased region" description="Basic residues" evidence="1">
    <location>
        <begin position="81"/>
        <end position="92"/>
    </location>
</feature>